<comment type="caution">
    <text evidence="1">The sequence shown here is derived from an EMBL/GenBank/DDBJ whole genome shotgun (WGS) entry which is preliminary data.</text>
</comment>
<dbReference type="AlphaFoldDB" id="A0A5S5CCK2"/>
<proteinExistence type="predicted"/>
<evidence type="ECO:0000313" key="1">
    <source>
        <dbReference type="EMBL" id="TYP76889.1"/>
    </source>
</evidence>
<evidence type="ECO:0000313" key="2">
    <source>
        <dbReference type="Proteomes" id="UP000324376"/>
    </source>
</evidence>
<dbReference type="RefSeq" id="WP_148780933.1">
    <property type="nucleotide sequence ID" value="NZ_VNHU01000001.1"/>
</dbReference>
<accession>A0A5S5CCK2</accession>
<name>A0A5S5CCK2_9FLAO</name>
<dbReference type="Proteomes" id="UP000324376">
    <property type="component" value="Unassembled WGS sequence"/>
</dbReference>
<gene>
    <name evidence="1" type="ORF">BD809_10134</name>
</gene>
<dbReference type="PROSITE" id="PS51257">
    <property type="entry name" value="PROKAR_LIPOPROTEIN"/>
    <property type="match status" value="1"/>
</dbReference>
<protein>
    <submittedName>
        <fullName evidence="1">Uncharacterized protein DUF4837</fullName>
    </submittedName>
</protein>
<dbReference type="InterPro" id="IPR032286">
    <property type="entry name" value="DUF4837"/>
</dbReference>
<reference evidence="1 2" key="1">
    <citation type="submission" date="2019-07" db="EMBL/GenBank/DDBJ databases">
        <title>Genomic Encyclopedia of Archaeal and Bacterial Type Strains, Phase II (KMG-II): from individual species to whole genera.</title>
        <authorList>
            <person name="Goeker M."/>
        </authorList>
    </citation>
    <scope>NUCLEOTIDE SEQUENCE [LARGE SCALE GENOMIC DNA]</scope>
    <source>
        <strain evidence="1 2">DSM 17527</strain>
    </source>
</reference>
<dbReference type="Pfam" id="PF16125">
    <property type="entry name" value="DUF4837"/>
    <property type="match status" value="1"/>
</dbReference>
<dbReference type="OrthoDB" id="1115230at2"/>
<keyword evidence="2" id="KW-1185">Reference proteome</keyword>
<organism evidence="1 2">
    <name type="scientific">Aquimarina intermedia</name>
    <dbReference type="NCBI Taxonomy" id="350814"/>
    <lineage>
        <taxon>Bacteria</taxon>
        <taxon>Pseudomonadati</taxon>
        <taxon>Bacteroidota</taxon>
        <taxon>Flavobacteriia</taxon>
        <taxon>Flavobacteriales</taxon>
        <taxon>Flavobacteriaceae</taxon>
        <taxon>Aquimarina</taxon>
    </lineage>
</organism>
<sequence length="328" mass="37008">MRNLMLALLSLVVLYSCSESKSKTKATSQDAMAHSVGRINELSVIVDNELWKGAVGDSIRKYFGAEVPGLPQEEPLFSMRQMPPVAFSGMARKNRTFLKIEKTATNGINILKNKFATPQVGAVISGTTDEEIVNLIRQNVDKIVSDYKKVETVEKQKRIKKSLEKIPQLKNNFGITMKVPSAYRIAKDEDKFMWIRKDIPQGSMNLMVYELPAKAITRDSTTVSQIIKMRDSIGALNIPTSATGKFITEKAYAPYLFENTLDGKFALETKGIWEIKDRFMSGPFVNYIIEDEANDRTLVLEGFVFAPSVRKRDKMFELEAIMKSIKIQ</sequence>
<dbReference type="EMBL" id="VNHU01000001">
    <property type="protein sequence ID" value="TYP76889.1"/>
    <property type="molecule type" value="Genomic_DNA"/>
</dbReference>